<reference evidence="17 18" key="1">
    <citation type="submission" date="2016-01" db="EMBL/GenBank/DDBJ databases">
        <title>Complete genome and mega plasmid sequence of Sphingomonas panacis DCY99 elicits systemic resistance in rice to Xanthomonas oryzae.</title>
        <authorList>
            <person name="Kim Y.J."/>
            <person name="Yang D.C."/>
            <person name="Sing P."/>
        </authorList>
    </citation>
    <scope>NUCLEOTIDE SEQUENCE [LARGE SCALE GENOMIC DNA]</scope>
    <source>
        <strain evidence="17 18">DCY99</strain>
        <plasmid evidence="18">Plasmid</plasmid>
    </source>
</reference>
<evidence type="ECO:0000256" key="6">
    <source>
        <dbReference type="ARBA" id="ARBA00023004"/>
    </source>
</evidence>
<evidence type="ECO:0000256" key="4">
    <source>
        <dbReference type="ARBA" id="ARBA00022496"/>
    </source>
</evidence>
<keyword evidence="17" id="KW-0614">Plasmid</keyword>
<evidence type="ECO:0000256" key="1">
    <source>
        <dbReference type="ARBA" id="ARBA00004571"/>
    </source>
</evidence>
<comment type="similarity">
    <text evidence="11 12">Belongs to the TonB-dependent receptor family.</text>
</comment>
<dbReference type="PROSITE" id="PS52016">
    <property type="entry name" value="TONB_DEPENDENT_REC_3"/>
    <property type="match status" value="1"/>
</dbReference>
<dbReference type="Pfam" id="PF00593">
    <property type="entry name" value="TonB_dep_Rec_b-barrel"/>
    <property type="match status" value="1"/>
</dbReference>
<evidence type="ECO:0000256" key="2">
    <source>
        <dbReference type="ARBA" id="ARBA00022448"/>
    </source>
</evidence>
<feature type="compositionally biased region" description="Low complexity" evidence="13">
    <location>
        <begin position="28"/>
        <end position="38"/>
    </location>
</feature>
<evidence type="ECO:0000256" key="9">
    <source>
        <dbReference type="ARBA" id="ARBA00023136"/>
    </source>
</evidence>
<dbReference type="InterPro" id="IPR036942">
    <property type="entry name" value="Beta-barrel_TonB_sf"/>
</dbReference>
<evidence type="ECO:0000259" key="16">
    <source>
        <dbReference type="Pfam" id="PF07715"/>
    </source>
</evidence>
<dbReference type="RefSeq" id="WP_069207760.1">
    <property type="nucleotide sequence ID" value="NZ_CP014169.1"/>
</dbReference>
<evidence type="ECO:0000256" key="13">
    <source>
        <dbReference type="SAM" id="MobiDB-lite"/>
    </source>
</evidence>
<evidence type="ECO:0000256" key="8">
    <source>
        <dbReference type="ARBA" id="ARBA00023077"/>
    </source>
</evidence>
<keyword evidence="8 12" id="KW-0798">TonB box</keyword>
<dbReference type="GO" id="GO:0009279">
    <property type="term" value="C:cell outer membrane"/>
    <property type="evidence" value="ECO:0007669"/>
    <property type="project" value="UniProtKB-SubCell"/>
</dbReference>
<evidence type="ECO:0008006" key="19">
    <source>
        <dbReference type="Google" id="ProtNLM"/>
    </source>
</evidence>
<dbReference type="InterPro" id="IPR000531">
    <property type="entry name" value="Beta-barrel_TonB"/>
</dbReference>
<keyword evidence="18" id="KW-1185">Reference proteome</keyword>
<evidence type="ECO:0000256" key="14">
    <source>
        <dbReference type="SAM" id="SignalP"/>
    </source>
</evidence>
<feature type="chain" id="PRO_5008556530" description="TonB-dependent receptor" evidence="14">
    <location>
        <begin position="26"/>
        <end position="815"/>
    </location>
</feature>
<dbReference type="EMBL" id="CP014169">
    <property type="protein sequence ID" value="AOH87194.1"/>
    <property type="molecule type" value="Genomic_DNA"/>
</dbReference>
<feature type="region of interest" description="Disordered" evidence="13">
    <location>
        <begin position="28"/>
        <end position="61"/>
    </location>
</feature>
<keyword evidence="7" id="KW-0406">Ion transport</keyword>
<keyword evidence="10 11" id="KW-0998">Cell outer membrane</keyword>
<keyword evidence="9 11" id="KW-0472">Membrane</keyword>
<feature type="signal peptide" evidence="14">
    <location>
        <begin position="1"/>
        <end position="25"/>
    </location>
</feature>
<comment type="subcellular location">
    <subcellularLocation>
        <location evidence="1 11">Cell outer membrane</location>
        <topology evidence="1 11">Multi-pass membrane protein</topology>
    </subcellularLocation>
</comment>
<dbReference type="PANTHER" id="PTHR32552">
    <property type="entry name" value="FERRICHROME IRON RECEPTOR-RELATED"/>
    <property type="match status" value="1"/>
</dbReference>
<dbReference type="SUPFAM" id="SSF56935">
    <property type="entry name" value="Porins"/>
    <property type="match status" value="1"/>
</dbReference>
<evidence type="ECO:0000256" key="7">
    <source>
        <dbReference type="ARBA" id="ARBA00023065"/>
    </source>
</evidence>
<dbReference type="Proteomes" id="UP000094256">
    <property type="component" value="Plasmid unnamed"/>
</dbReference>
<dbReference type="InterPro" id="IPR012910">
    <property type="entry name" value="Plug_dom"/>
</dbReference>
<keyword evidence="4" id="KW-0410">Iron transport</keyword>
<evidence type="ECO:0000256" key="12">
    <source>
        <dbReference type="RuleBase" id="RU003357"/>
    </source>
</evidence>
<dbReference type="Pfam" id="PF07715">
    <property type="entry name" value="Plug"/>
    <property type="match status" value="1"/>
</dbReference>
<dbReference type="AlphaFoldDB" id="A0A1B3ZIE8"/>
<accession>A0A1B3ZIE8</accession>
<keyword evidence="5 11" id="KW-0812">Transmembrane</keyword>
<proteinExistence type="inferred from homology"/>
<organism evidence="17 18">
    <name type="scientific">Sphingomonas panacis</name>
    <dbReference type="NCBI Taxonomy" id="1560345"/>
    <lineage>
        <taxon>Bacteria</taxon>
        <taxon>Pseudomonadati</taxon>
        <taxon>Pseudomonadota</taxon>
        <taxon>Alphaproteobacteria</taxon>
        <taxon>Sphingomonadales</taxon>
        <taxon>Sphingomonadaceae</taxon>
        <taxon>Sphingomonas</taxon>
    </lineage>
</organism>
<geneLocation type="plasmid" evidence="18"/>
<protein>
    <recommendedName>
        <fullName evidence="19">TonB-dependent receptor</fullName>
    </recommendedName>
</protein>
<evidence type="ECO:0000256" key="3">
    <source>
        <dbReference type="ARBA" id="ARBA00022452"/>
    </source>
</evidence>
<name>A0A1B3ZIE8_9SPHN</name>
<dbReference type="GO" id="GO:0006826">
    <property type="term" value="P:iron ion transport"/>
    <property type="evidence" value="ECO:0007669"/>
    <property type="project" value="UniProtKB-KW"/>
</dbReference>
<evidence type="ECO:0000256" key="11">
    <source>
        <dbReference type="PROSITE-ProRule" id="PRU01360"/>
    </source>
</evidence>
<evidence type="ECO:0000313" key="18">
    <source>
        <dbReference type="Proteomes" id="UP000094256"/>
    </source>
</evidence>
<sequence length="815" mass="87529">MNTVKNVSKVAAVLLLATSSHSAIASTASPAEQAAAQTDQQSVQSTPEAPAPASPATNPDNTVADIVVTANKRVQRLSDVGLTVSVLGADELKQRQISSLEDIANAIPGLSYTNSANNTPVYTLRGVGFYDTSMGAYPAVTVYSDEAPLPFPVMSKHSAYDLERIEVLKGPQGTLFGSNATGGAINYIAGKPSDQPRGSATISYGRFNEVNAEAFYTGPISENLTFRVAGRFERADAWQISNSRPNDQNGRRLNAMGRGILRYNPNDGLDIQLNVNGWIDHSQPQATQYIALQVAGALIDPTLRASPFSPEVARAADWKQGLPFARNSQVQATLRVDKTLSDAVKLTSITNYVTYSQNQRTDQDGLPLSALDLDIDRGTAKSFTQELRFSNARNQPIRWVVGGNLEKSDVRQTAQVITPQSSSVYAIFLGTGYFINGARFTTNQDILNYAFFGNVEADVVSNVTIKGGVRYTDSKNDGYTCNQSITDLPTDAGAFFYTRLLGGAYGPYTAGKCFPINDQGRAINGVAAGAPGPYVDTLHEHNVSWRAGVDWKVDPGVLLYMNVSKGYKAGSFPLVSSSSFRSYLPVKQESVLAIEGGIKATMFNRLLQINAAGFYYDYKNKQLRSKVADANFGILDVLQNIPKSSVRGVDADATLNFGGGLSLSGAVTYLDATIDEFSGINGAGLAGDFAGTAVPFSPKWQFAISPRITRPISDGVKLTAGLQFNYRTKAVTVVGGESNPAVAIPAGRSLSQIDAYGVLDGDIGLSLMDNKLNIAIYGKNLTNKYYWTNVVTTTNTVNRYAAMPITYGVRLGYNF</sequence>
<dbReference type="InterPro" id="IPR039426">
    <property type="entry name" value="TonB-dep_rcpt-like"/>
</dbReference>
<evidence type="ECO:0000256" key="10">
    <source>
        <dbReference type="ARBA" id="ARBA00023237"/>
    </source>
</evidence>
<keyword evidence="6" id="KW-0408">Iron</keyword>
<feature type="domain" description="TonB-dependent receptor-like beta-barrel" evidence="15">
    <location>
        <begin position="315"/>
        <end position="781"/>
    </location>
</feature>
<keyword evidence="14" id="KW-0732">Signal</keyword>
<evidence type="ECO:0000313" key="17">
    <source>
        <dbReference type="EMBL" id="AOH87194.1"/>
    </source>
</evidence>
<dbReference type="OrthoDB" id="7455607at2"/>
<dbReference type="Gene3D" id="2.40.170.20">
    <property type="entry name" value="TonB-dependent receptor, beta-barrel domain"/>
    <property type="match status" value="1"/>
</dbReference>
<dbReference type="KEGG" id="span:AWL63_23820"/>
<gene>
    <name evidence="17" type="ORF">AWL63_23820</name>
</gene>
<dbReference type="PANTHER" id="PTHR32552:SF81">
    <property type="entry name" value="TONB-DEPENDENT OUTER MEMBRANE RECEPTOR"/>
    <property type="match status" value="1"/>
</dbReference>
<keyword evidence="3 11" id="KW-1134">Transmembrane beta strand</keyword>
<evidence type="ECO:0000259" key="15">
    <source>
        <dbReference type="Pfam" id="PF00593"/>
    </source>
</evidence>
<keyword evidence="2 11" id="KW-0813">Transport</keyword>
<feature type="domain" description="TonB-dependent receptor plug" evidence="16">
    <location>
        <begin position="78"/>
        <end position="184"/>
    </location>
</feature>
<evidence type="ECO:0000256" key="5">
    <source>
        <dbReference type="ARBA" id="ARBA00022692"/>
    </source>
</evidence>